<keyword evidence="3" id="KW-1185">Reference proteome</keyword>
<sequence length="81" mass="9444">MDGRQEDWTREDASRMEVKDEVRESTKTQHLRKQKTTLIHATQIRLSFKSTKRGITEQTPPYLQNMTRTFHSPSAAPDSPE</sequence>
<feature type="compositionally biased region" description="Polar residues" evidence="1">
    <location>
        <begin position="56"/>
        <end position="72"/>
    </location>
</feature>
<name>A0A5B7JXG8_PORTR</name>
<evidence type="ECO:0000256" key="1">
    <source>
        <dbReference type="SAM" id="MobiDB-lite"/>
    </source>
</evidence>
<reference evidence="2 3" key="1">
    <citation type="submission" date="2019-05" db="EMBL/GenBank/DDBJ databases">
        <title>Another draft genome of Portunus trituberculatus and its Hox gene families provides insights of decapod evolution.</title>
        <authorList>
            <person name="Jeong J.-H."/>
            <person name="Song I."/>
            <person name="Kim S."/>
            <person name="Choi T."/>
            <person name="Kim D."/>
            <person name="Ryu S."/>
            <person name="Kim W."/>
        </authorList>
    </citation>
    <scope>NUCLEOTIDE SEQUENCE [LARGE SCALE GENOMIC DNA]</scope>
    <source>
        <tissue evidence="2">Muscle</tissue>
    </source>
</reference>
<protein>
    <submittedName>
        <fullName evidence="2">Uncharacterized protein</fullName>
    </submittedName>
</protein>
<organism evidence="2 3">
    <name type="scientific">Portunus trituberculatus</name>
    <name type="common">Swimming crab</name>
    <name type="synonym">Neptunus trituberculatus</name>
    <dbReference type="NCBI Taxonomy" id="210409"/>
    <lineage>
        <taxon>Eukaryota</taxon>
        <taxon>Metazoa</taxon>
        <taxon>Ecdysozoa</taxon>
        <taxon>Arthropoda</taxon>
        <taxon>Crustacea</taxon>
        <taxon>Multicrustacea</taxon>
        <taxon>Malacostraca</taxon>
        <taxon>Eumalacostraca</taxon>
        <taxon>Eucarida</taxon>
        <taxon>Decapoda</taxon>
        <taxon>Pleocyemata</taxon>
        <taxon>Brachyura</taxon>
        <taxon>Eubrachyura</taxon>
        <taxon>Portunoidea</taxon>
        <taxon>Portunidae</taxon>
        <taxon>Portuninae</taxon>
        <taxon>Portunus</taxon>
    </lineage>
</organism>
<proteinExistence type="predicted"/>
<gene>
    <name evidence="2" type="ORF">E2C01_098299</name>
</gene>
<evidence type="ECO:0000313" key="3">
    <source>
        <dbReference type="Proteomes" id="UP000324222"/>
    </source>
</evidence>
<dbReference type="EMBL" id="VSRR010132724">
    <property type="protein sequence ID" value="MPD02702.1"/>
    <property type="molecule type" value="Genomic_DNA"/>
</dbReference>
<dbReference type="Proteomes" id="UP000324222">
    <property type="component" value="Unassembled WGS sequence"/>
</dbReference>
<evidence type="ECO:0000313" key="2">
    <source>
        <dbReference type="EMBL" id="MPD02702.1"/>
    </source>
</evidence>
<feature type="region of interest" description="Disordered" evidence="1">
    <location>
        <begin position="1"/>
        <end position="35"/>
    </location>
</feature>
<feature type="region of interest" description="Disordered" evidence="1">
    <location>
        <begin position="50"/>
        <end position="81"/>
    </location>
</feature>
<dbReference type="AlphaFoldDB" id="A0A5B7JXG8"/>
<accession>A0A5B7JXG8</accession>
<feature type="compositionally biased region" description="Basic and acidic residues" evidence="1">
    <location>
        <begin position="1"/>
        <end position="27"/>
    </location>
</feature>
<comment type="caution">
    <text evidence="2">The sequence shown here is derived from an EMBL/GenBank/DDBJ whole genome shotgun (WGS) entry which is preliminary data.</text>
</comment>